<sequence length="39" mass="4711">MRLMIVMMMLLMTKQLAMEMWMRGSMRMLIARWFQGQAG</sequence>
<feature type="signal peptide" evidence="1">
    <location>
        <begin position="1"/>
        <end position="19"/>
    </location>
</feature>
<gene>
    <name evidence="2" type="ORF">SSLN_LOCUS15968</name>
</gene>
<dbReference type="WBParaSite" id="SSLN_0001657301-mRNA-1">
    <property type="protein sequence ID" value="SSLN_0001657301-mRNA-1"/>
    <property type="gene ID" value="SSLN_0001657301"/>
</dbReference>
<dbReference type="AlphaFoldDB" id="A0A183THM0"/>
<feature type="chain" id="PRO_5043141559" evidence="1">
    <location>
        <begin position="20"/>
        <end position="39"/>
    </location>
</feature>
<keyword evidence="3" id="KW-1185">Reference proteome</keyword>
<protein>
    <submittedName>
        <fullName evidence="4">Alternative protein</fullName>
    </submittedName>
</protein>
<proteinExistence type="predicted"/>
<organism evidence="4">
    <name type="scientific">Schistocephalus solidus</name>
    <name type="common">Tapeworm</name>
    <dbReference type="NCBI Taxonomy" id="70667"/>
    <lineage>
        <taxon>Eukaryota</taxon>
        <taxon>Metazoa</taxon>
        <taxon>Spiralia</taxon>
        <taxon>Lophotrochozoa</taxon>
        <taxon>Platyhelminthes</taxon>
        <taxon>Cestoda</taxon>
        <taxon>Eucestoda</taxon>
        <taxon>Diphyllobothriidea</taxon>
        <taxon>Diphyllobothriidae</taxon>
        <taxon>Schistocephalus</taxon>
    </lineage>
</organism>
<reference evidence="4" key="1">
    <citation type="submission" date="2016-06" db="UniProtKB">
        <authorList>
            <consortium name="WormBaseParasite"/>
        </authorList>
    </citation>
    <scope>IDENTIFICATION</scope>
</reference>
<evidence type="ECO:0000313" key="3">
    <source>
        <dbReference type="Proteomes" id="UP000275846"/>
    </source>
</evidence>
<dbReference type="Proteomes" id="UP000275846">
    <property type="component" value="Unassembled WGS sequence"/>
</dbReference>
<name>A0A183THM0_SCHSO</name>
<evidence type="ECO:0000256" key="1">
    <source>
        <dbReference type="SAM" id="SignalP"/>
    </source>
</evidence>
<keyword evidence="1" id="KW-0732">Signal</keyword>
<evidence type="ECO:0000313" key="2">
    <source>
        <dbReference type="EMBL" id="VDM02354.1"/>
    </source>
</evidence>
<evidence type="ECO:0000313" key="4">
    <source>
        <dbReference type="WBParaSite" id="SSLN_0001657301-mRNA-1"/>
    </source>
</evidence>
<dbReference type="EMBL" id="UYSU01040503">
    <property type="protein sequence ID" value="VDM02354.1"/>
    <property type="molecule type" value="Genomic_DNA"/>
</dbReference>
<reference evidence="2 3" key="2">
    <citation type="submission" date="2018-11" db="EMBL/GenBank/DDBJ databases">
        <authorList>
            <consortium name="Pathogen Informatics"/>
        </authorList>
    </citation>
    <scope>NUCLEOTIDE SEQUENCE [LARGE SCALE GENOMIC DNA]</scope>
    <source>
        <strain evidence="2 3">NST_G2</strain>
    </source>
</reference>
<accession>A0A183THM0</accession>